<dbReference type="HOGENOM" id="CLU_199502_0_0_11"/>
<dbReference type="KEGG" id="apv:Apar_1339"/>
<dbReference type="OrthoDB" id="3192752at2"/>
<dbReference type="Proteomes" id="UP000000960">
    <property type="component" value="Chromosome"/>
</dbReference>
<dbReference type="InterPro" id="IPR046570">
    <property type="entry name" value="DUF6724"/>
</dbReference>
<dbReference type="STRING" id="521095.Apar_1339"/>
<gene>
    <name evidence="2" type="ordered locus">Apar_1339</name>
</gene>
<dbReference type="eggNOG" id="ENOG502ZDDG">
    <property type="taxonomic scope" value="Bacteria"/>
</dbReference>
<keyword evidence="1" id="KW-0812">Transmembrane</keyword>
<keyword evidence="1" id="KW-1133">Transmembrane helix</keyword>
<protein>
    <submittedName>
        <fullName evidence="2">Uncharacterized protein</fullName>
    </submittedName>
</protein>
<dbReference type="RefSeq" id="WP_012809419.1">
    <property type="nucleotide sequence ID" value="NC_013203.1"/>
</dbReference>
<evidence type="ECO:0000313" key="2">
    <source>
        <dbReference type="EMBL" id="ACV51763.1"/>
    </source>
</evidence>
<organism evidence="2 3">
    <name type="scientific">Lancefieldella parvula (strain ATCC 33793 / DSM 20469 / CCUG 32760 / JCM 10300 / KCTC 3663 / VPI 0546 / 1246)</name>
    <name type="common">Atopobium parvulum</name>
    <dbReference type="NCBI Taxonomy" id="521095"/>
    <lineage>
        <taxon>Bacteria</taxon>
        <taxon>Bacillati</taxon>
        <taxon>Actinomycetota</taxon>
        <taxon>Coriobacteriia</taxon>
        <taxon>Coriobacteriales</taxon>
        <taxon>Atopobiaceae</taxon>
        <taxon>Lancefieldella</taxon>
    </lineage>
</organism>
<dbReference type="Pfam" id="PF20485">
    <property type="entry name" value="DUF6724"/>
    <property type="match status" value="1"/>
</dbReference>
<reference evidence="2 3" key="1">
    <citation type="journal article" date="2009" name="Stand. Genomic Sci.">
        <title>Complete genome sequence of Atopobium parvulum type strain (IPP 1246).</title>
        <authorList>
            <person name="Copeland A."/>
            <person name="Sikorski J."/>
            <person name="Lapidus A."/>
            <person name="Nolan M."/>
            <person name="Del Rio T.G."/>
            <person name="Lucas S."/>
            <person name="Chen F."/>
            <person name="Tice H."/>
            <person name="Pitluck S."/>
            <person name="Cheng J.F."/>
            <person name="Pukall R."/>
            <person name="Chertkov O."/>
            <person name="Brettin T."/>
            <person name="Han C."/>
            <person name="Detter J.C."/>
            <person name="Kuske C."/>
            <person name="Bruce D."/>
            <person name="Goodwin L."/>
            <person name="Ivanova N."/>
            <person name="Mavromatis K."/>
            <person name="Mikhailova N."/>
            <person name="Chen A."/>
            <person name="Palaniappan K."/>
            <person name="Chain P."/>
            <person name="Rohde M."/>
            <person name="Goker M."/>
            <person name="Bristow J."/>
            <person name="Eisen J.A."/>
            <person name="Markowitz V."/>
            <person name="Hugenholtz P."/>
            <person name="Kyrpides N.C."/>
            <person name="Klenk H.P."/>
            <person name="Detter J.C."/>
        </authorList>
    </citation>
    <scope>NUCLEOTIDE SEQUENCE [LARGE SCALE GENOMIC DNA]</scope>
    <source>
        <strain evidence="3">ATCC 33793 / DSM 20469 / CCUG 32760 / JCM 10300 / KCTC 3663 / VPI 0546 / 1246</strain>
    </source>
</reference>
<name>C8W8H2_LANP1</name>
<feature type="transmembrane region" description="Helical" evidence="1">
    <location>
        <begin position="17"/>
        <end position="36"/>
    </location>
</feature>
<keyword evidence="1" id="KW-0472">Membrane</keyword>
<dbReference type="AlphaFoldDB" id="C8W8H2"/>
<sequence length="73" mass="8515">MDAINSFISWLFGDKTGALFLVLGGILLFLVISFVLERKTKKMYFNHKKTDEDWDLFGDDSEEGWSDFEEDNK</sequence>
<proteinExistence type="predicted"/>
<accession>C8W8H2</accession>
<evidence type="ECO:0000313" key="3">
    <source>
        <dbReference type="Proteomes" id="UP000000960"/>
    </source>
</evidence>
<dbReference type="GeneID" id="84806853"/>
<keyword evidence="3" id="KW-1185">Reference proteome</keyword>
<evidence type="ECO:0000256" key="1">
    <source>
        <dbReference type="SAM" id="Phobius"/>
    </source>
</evidence>
<dbReference type="EMBL" id="CP001721">
    <property type="protein sequence ID" value="ACV51763.1"/>
    <property type="molecule type" value="Genomic_DNA"/>
</dbReference>